<organism evidence="6 7">
    <name type="scientific">Paenibacillus illinoisensis</name>
    <dbReference type="NCBI Taxonomy" id="59845"/>
    <lineage>
        <taxon>Bacteria</taxon>
        <taxon>Bacillati</taxon>
        <taxon>Bacillota</taxon>
        <taxon>Bacilli</taxon>
        <taxon>Bacillales</taxon>
        <taxon>Paenibacillaceae</taxon>
        <taxon>Paenibacillus</taxon>
    </lineage>
</organism>
<dbReference type="InterPro" id="IPR036390">
    <property type="entry name" value="WH_DNA-bd_sf"/>
</dbReference>
<dbReference type="Pfam" id="PF00392">
    <property type="entry name" value="GntR"/>
    <property type="match status" value="1"/>
</dbReference>
<dbReference type="InterPro" id="IPR008920">
    <property type="entry name" value="TF_FadR/GntR_C"/>
</dbReference>
<dbReference type="PROSITE" id="PS50949">
    <property type="entry name" value="HTH_GNTR"/>
    <property type="match status" value="1"/>
</dbReference>
<evidence type="ECO:0000313" key="6">
    <source>
        <dbReference type="EMBL" id="PYY25994.1"/>
    </source>
</evidence>
<comment type="caution">
    <text evidence="6">The sequence shown here is derived from an EMBL/GenBank/DDBJ whole genome shotgun (WGS) entry which is preliminary data.</text>
</comment>
<dbReference type="InterPro" id="IPR000524">
    <property type="entry name" value="Tscrpt_reg_HTH_GntR"/>
</dbReference>
<sequence>MEYIPKFSSKAGLSSSLNGLSSKNKQASSTRDVVYATLKQLILSLKLPPGTAISEKEISLEFQVSRTPVRESFVRLAQEGLLEVYPQRGTYVSLIQLDLVEEARFMREQLERAVIRLACEHFPDQEMILLEQNLAQQQACLLQPDDERMFQLDEEFHSTLFAGCNKSKTWTVIQQMNVHLNRSRMLRLSSDHQWDHLIEQHRSMVEAIQQHDAQTAERIMQEHLHLTVTDLAILQDTYPSYFQQ</sequence>
<dbReference type="Proteomes" id="UP000247459">
    <property type="component" value="Unassembled WGS sequence"/>
</dbReference>
<keyword evidence="2" id="KW-0238">DNA-binding</keyword>
<reference evidence="6 7" key="1">
    <citation type="submission" date="2018-01" db="EMBL/GenBank/DDBJ databases">
        <title>Genome sequence of the PGP bacterium Paenibacillus illinoisensis E3.</title>
        <authorList>
            <person name="Rolli E."/>
            <person name="Marasco R."/>
            <person name="Bessem C."/>
            <person name="Michoud G."/>
            <person name="Gaiarsa S."/>
            <person name="Borin S."/>
            <person name="Daffonchio D."/>
        </authorList>
    </citation>
    <scope>NUCLEOTIDE SEQUENCE [LARGE SCALE GENOMIC DNA]</scope>
    <source>
        <strain evidence="6 7">E3</strain>
    </source>
</reference>
<dbReference type="AlphaFoldDB" id="A0A2W0C2L5"/>
<dbReference type="EC" id="2.7.13.3" evidence="6"/>
<dbReference type="SUPFAM" id="SSF46785">
    <property type="entry name" value="Winged helix' DNA-binding domain"/>
    <property type="match status" value="1"/>
</dbReference>
<keyword evidence="1" id="KW-0805">Transcription regulation</keyword>
<proteinExistence type="predicted"/>
<evidence type="ECO:0000259" key="5">
    <source>
        <dbReference type="PROSITE" id="PS50949"/>
    </source>
</evidence>
<accession>A0A2W0C2L5</accession>
<dbReference type="InterPro" id="IPR011711">
    <property type="entry name" value="GntR_C"/>
</dbReference>
<evidence type="ECO:0000256" key="2">
    <source>
        <dbReference type="ARBA" id="ARBA00023125"/>
    </source>
</evidence>
<keyword evidence="6" id="KW-0808">Transferase</keyword>
<feature type="domain" description="HTH gntR-type" evidence="5">
    <location>
        <begin position="28"/>
        <end position="95"/>
    </location>
</feature>
<dbReference type="OrthoDB" id="574518at2"/>
<dbReference type="GO" id="GO:0004673">
    <property type="term" value="F:protein histidine kinase activity"/>
    <property type="evidence" value="ECO:0007669"/>
    <property type="project" value="UniProtKB-EC"/>
</dbReference>
<dbReference type="CDD" id="cd07377">
    <property type="entry name" value="WHTH_GntR"/>
    <property type="match status" value="1"/>
</dbReference>
<gene>
    <name evidence="6" type="ORF">PIL02S_05364</name>
</gene>
<evidence type="ECO:0000313" key="7">
    <source>
        <dbReference type="Proteomes" id="UP000247459"/>
    </source>
</evidence>
<dbReference type="Pfam" id="PF07729">
    <property type="entry name" value="FCD"/>
    <property type="match status" value="1"/>
</dbReference>
<evidence type="ECO:0000256" key="4">
    <source>
        <dbReference type="SAM" id="MobiDB-lite"/>
    </source>
</evidence>
<name>A0A2W0C2L5_9BACL</name>
<keyword evidence="3" id="KW-0804">Transcription</keyword>
<dbReference type="EMBL" id="PRLG01000029">
    <property type="protein sequence ID" value="PYY25994.1"/>
    <property type="molecule type" value="Genomic_DNA"/>
</dbReference>
<dbReference type="InterPro" id="IPR036388">
    <property type="entry name" value="WH-like_DNA-bd_sf"/>
</dbReference>
<evidence type="ECO:0000256" key="3">
    <source>
        <dbReference type="ARBA" id="ARBA00023163"/>
    </source>
</evidence>
<feature type="region of interest" description="Disordered" evidence="4">
    <location>
        <begin position="1"/>
        <end position="24"/>
    </location>
</feature>
<dbReference type="PANTHER" id="PTHR43537:SF6">
    <property type="entry name" value="HTH-TYPE TRANSCRIPTIONAL REPRESSOR RSPR"/>
    <property type="match status" value="1"/>
</dbReference>
<dbReference type="SMART" id="SM00895">
    <property type="entry name" value="FCD"/>
    <property type="match status" value="1"/>
</dbReference>
<dbReference type="GO" id="GO:0003700">
    <property type="term" value="F:DNA-binding transcription factor activity"/>
    <property type="evidence" value="ECO:0007669"/>
    <property type="project" value="InterPro"/>
</dbReference>
<dbReference type="Gene3D" id="1.10.10.10">
    <property type="entry name" value="Winged helix-like DNA-binding domain superfamily/Winged helix DNA-binding domain"/>
    <property type="match status" value="1"/>
</dbReference>
<dbReference type="Gene3D" id="1.20.120.530">
    <property type="entry name" value="GntR ligand-binding domain-like"/>
    <property type="match status" value="1"/>
</dbReference>
<dbReference type="PANTHER" id="PTHR43537">
    <property type="entry name" value="TRANSCRIPTIONAL REGULATOR, GNTR FAMILY"/>
    <property type="match status" value="1"/>
</dbReference>
<dbReference type="PRINTS" id="PR00035">
    <property type="entry name" value="HTHGNTR"/>
</dbReference>
<dbReference type="SMART" id="SM00345">
    <property type="entry name" value="HTH_GNTR"/>
    <property type="match status" value="1"/>
</dbReference>
<protein>
    <submittedName>
        <fullName evidence="6">GntR family transcriptional regulator</fullName>
        <ecNumber evidence="6">2.7.13.3</ecNumber>
    </submittedName>
</protein>
<feature type="compositionally biased region" description="Low complexity" evidence="4">
    <location>
        <begin position="8"/>
        <end position="24"/>
    </location>
</feature>
<dbReference type="SUPFAM" id="SSF48008">
    <property type="entry name" value="GntR ligand-binding domain-like"/>
    <property type="match status" value="1"/>
</dbReference>
<evidence type="ECO:0000256" key="1">
    <source>
        <dbReference type="ARBA" id="ARBA00023015"/>
    </source>
</evidence>
<dbReference type="GO" id="GO:0003677">
    <property type="term" value="F:DNA binding"/>
    <property type="evidence" value="ECO:0007669"/>
    <property type="project" value="UniProtKB-KW"/>
</dbReference>